<dbReference type="GO" id="GO:0009725">
    <property type="term" value="P:response to hormone"/>
    <property type="evidence" value="ECO:0007669"/>
    <property type="project" value="TreeGrafter"/>
</dbReference>
<evidence type="ECO:0000256" key="1">
    <source>
        <dbReference type="ARBA" id="ARBA00004141"/>
    </source>
</evidence>
<keyword evidence="4 8" id="KW-1133">Transmembrane helix</keyword>
<feature type="transmembrane region" description="Helical" evidence="8">
    <location>
        <begin position="312"/>
        <end position="332"/>
    </location>
</feature>
<dbReference type="GO" id="GO:0038023">
    <property type="term" value="F:signaling receptor activity"/>
    <property type="evidence" value="ECO:0007669"/>
    <property type="project" value="TreeGrafter"/>
</dbReference>
<comment type="subcellular location">
    <subcellularLocation>
        <location evidence="1">Membrane</location>
        <topology evidence="1">Multi-pass membrane protein</topology>
    </subcellularLocation>
</comment>
<feature type="binding site" evidence="6">
    <location>
        <position position="411"/>
    </location>
    <ligand>
        <name>Zn(2+)</name>
        <dbReference type="ChEBI" id="CHEBI:29105"/>
    </ligand>
</feature>
<evidence type="ECO:0000256" key="6">
    <source>
        <dbReference type="PIRSR" id="PIRSR604254-1"/>
    </source>
</evidence>
<dbReference type="GO" id="GO:0009744">
    <property type="term" value="P:response to sucrose"/>
    <property type="evidence" value="ECO:0007669"/>
    <property type="project" value="UniProtKB-ARBA"/>
</dbReference>
<organism evidence="9 10">
    <name type="scientific">Ceratodon purpureus</name>
    <name type="common">Fire moss</name>
    <name type="synonym">Dicranum purpureum</name>
    <dbReference type="NCBI Taxonomy" id="3225"/>
    <lineage>
        <taxon>Eukaryota</taxon>
        <taxon>Viridiplantae</taxon>
        <taxon>Streptophyta</taxon>
        <taxon>Embryophyta</taxon>
        <taxon>Bryophyta</taxon>
        <taxon>Bryophytina</taxon>
        <taxon>Bryopsida</taxon>
        <taxon>Dicranidae</taxon>
        <taxon>Pseudoditrichales</taxon>
        <taxon>Ditrichaceae</taxon>
        <taxon>Ceratodon</taxon>
    </lineage>
</organism>
<dbReference type="GO" id="GO:0016020">
    <property type="term" value="C:membrane"/>
    <property type="evidence" value="ECO:0007669"/>
    <property type="project" value="UniProtKB-SubCell"/>
</dbReference>
<dbReference type="Proteomes" id="UP000822688">
    <property type="component" value="Chromosome 7"/>
</dbReference>
<reference evidence="9" key="1">
    <citation type="submission" date="2020-06" db="EMBL/GenBank/DDBJ databases">
        <title>WGS assembly of Ceratodon purpureus strain R40.</title>
        <authorList>
            <person name="Carey S.B."/>
            <person name="Jenkins J."/>
            <person name="Shu S."/>
            <person name="Lovell J.T."/>
            <person name="Sreedasyam A."/>
            <person name="Maumus F."/>
            <person name="Tiley G.P."/>
            <person name="Fernandez-Pozo N."/>
            <person name="Barry K."/>
            <person name="Chen C."/>
            <person name="Wang M."/>
            <person name="Lipzen A."/>
            <person name="Daum C."/>
            <person name="Saski C.A."/>
            <person name="Payton A.C."/>
            <person name="Mcbreen J.C."/>
            <person name="Conrad R.E."/>
            <person name="Kollar L.M."/>
            <person name="Olsson S."/>
            <person name="Huttunen S."/>
            <person name="Landis J.B."/>
            <person name="Wickett N.J."/>
            <person name="Johnson M.G."/>
            <person name="Rensing S.A."/>
            <person name="Grimwood J."/>
            <person name="Schmutz J."/>
            <person name="Mcdaniel S.F."/>
        </authorList>
    </citation>
    <scope>NUCLEOTIDE SEQUENCE</scope>
    <source>
        <strain evidence="9">R40</strain>
    </source>
</reference>
<keyword evidence="10" id="KW-1185">Reference proteome</keyword>
<accession>A0A8T0H4I9</accession>
<feature type="binding site" evidence="6">
    <location>
        <position position="266"/>
    </location>
    <ligand>
        <name>Zn(2+)</name>
        <dbReference type="ChEBI" id="CHEBI:29105"/>
    </ligand>
</feature>
<feature type="region of interest" description="Disordered" evidence="7">
    <location>
        <begin position="19"/>
        <end position="45"/>
    </location>
</feature>
<feature type="transmembrane region" description="Helical" evidence="8">
    <location>
        <begin position="131"/>
        <end position="151"/>
    </location>
</feature>
<feature type="transmembrane region" description="Helical" evidence="8">
    <location>
        <begin position="282"/>
        <end position="300"/>
    </location>
</feature>
<dbReference type="EMBL" id="CM026428">
    <property type="protein sequence ID" value="KAG0566173.1"/>
    <property type="molecule type" value="Genomic_DNA"/>
</dbReference>
<keyword evidence="5 8" id="KW-0472">Membrane</keyword>
<comment type="caution">
    <text evidence="9">The sequence shown here is derived from an EMBL/GenBank/DDBJ whole genome shotgun (WGS) entry which is preliminary data.</text>
</comment>
<protein>
    <submittedName>
        <fullName evidence="9">Uncharacterized protein</fullName>
    </submittedName>
</protein>
<dbReference type="AlphaFoldDB" id="A0A8T0H4I9"/>
<feature type="transmembrane region" description="Helical" evidence="8">
    <location>
        <begin position="344"/>
        <end position="362"/>
    </location>
</feature>
<evidence type="ECO:0000313" key="9">
    <source>
        <dbReference type="EMBL" id="KAG0566173.1"/>
    </source>
</evidence>
<feature type="binding site" evidence="6">
    <location>
        <position position="415"/>
    </location>
    <ligand>
        <name>Zn(2+)</name>
        <dbReference type="ChEBI" id="CHEBI:29105"/>
    </ligand>
</feature>
<feature type="transmembrane region" description="Helical" evidence="8">
    <location>
        <begin position="248"/>
        <end position="270"/>
    </location>
</feature>
<dbReference type="InterPro" id="IPR004254">
    <property type="entry name" value="AdipoR/HlyIII-related"/>
</dbReference>
<evidence type="ECO:0000256" key="2">
    <source>
        <dbReference type="ARBA" id="ARBA00007018"/>
    </source>
</evidence>
<evidence type="ECO:0000313" key="10">
    <source>
        <dbReference type="Proteomes" id="UP000822688"/>
    </source>
</evidence>
<dbReference type="GO" id="GO:0046872">
    <property type="term" value="F:metal ion binding"/>
    <property type="evidence" value="ECO:0007669"/>
    <property type="project" value="UniProtKB-KW"/>
</dbReference>
<evidence type="ECO:0000256" key="5">
    <source>
        <dbReference type="ARBA" id="ARBA00023136"/>
    </source>
</evidence>
<keyword evidence="3 8" id="KW-0812">Transmembrane</keyword>
<keyword evidence="6" id="KW-0479">Metal-binding</keyword>
<feature type="transmembrane region" description="Helical" evidence="8">
    <location>
        <begin position="374"/>
        <end position="393"/>
    </location>
</feature>
<dbReference type="PANTHER" id="PTHR20855">
    <property type="entry name" value="ADIPOR/PROGESTIN RECEPTOR-RELATED"/>
    <property type="match status" value="1"/>
</dbReference>
<evidence type="ECO:0000256" key="4">
    <source>
        <dbReference type="ARBA" id="ARBA00022989"/>
    </source>
</evidence>
<name>A0A8T0H4I9_CERPU</name>
<dbReference type="PANTHER" id="PTHR20855:SF52">
    <property type="entry name" value="ADIPONECTIN RECEPTOR PROTEIN"/>
    <property type="match status" value="1"/>
</dbReference>
<dbReference type="Pfam" id="PF03006">
    <property type="entry name" value="HlyIII"/>
    <property type="match status" value="1"/>
</dbReference>
<proteinExistence type="inferred from homology"/>
<sequence>MGGGGGARVALQRMDAQDGSVLRARKARQERVGGGSQEDLSDVASERLVDGGGACGYDEREQEGCCDDATPKSPGRAHDLWRKVKKQYELVEYHVLPEYLRDNEYILRHYRSDWPLKETLLSIFTIHNETLNIWTHLIGFLLFLALTIYTMREVPKETVLPERLASMVHVPNRGDLHQLHVELVTCFPALANVPSFLQEHLPQIVAKCIPDSPTISPNSTQQCFMQTMKDQLGKELNMMVAGATRVPFLVFMVGAMFCLLSSSFCHLLSCHSSGLTYWLWRLDYAGIAVMIATSFFPPVYYVFLCQPIWRHFYLTAISLIGVLTVTISMVPVFQSAKYRPMRAVAFAAMGMSGIIPGAHKIIFFHHEPVCVQTLWYEIGMGMFYLIGVVIYVTRIPERWKPGFFDIAGHSHQLFHILVIAGAYTHYRAGLIYMNWRDVHGCIPGGI</sequence>
<keyword evidence="6" id="KW-0862">Zinc</keyword>
<evidence type="ECO:0000256" key="3">
    <source>
        <dbReference type="ARBA" id="ARBA00022692"/>
    </source>
</evidence>
<gene>
    <name evidence="9" type="ORF">KC19_7G043900</name>
</gene>
<evidence type="ECO:0000256" key="8">
    <source>
        <dbReference type="SAM" id="Phobius"/>
    </source>
</evidence>
<comment type="similarity">
    <text evidence="2">Belongs to the ADIPOR family.</text>
</comment>
<evidence type="ECO:0000256" key="7">
    <source>
        <dbReference type="SAM" id="MobiDB-lite"/>
    </source>
</evidence>